<dbReference type="EMBL" id="FQUZ01000041">
    <property type="protein sequence ID" value="SHF78508.1"/>
    <property type="molecule type" value="Genomic_DNA"/>
</dbReference>
<dbReference type="STRING" id="1122156.SAMN02745117_02597"/>
<evidence type="ECO:0000256" key="1">
    <source>
        <dbReference type="SAM" id="SignalP"/>
    </source>
</evidence>
<evidence type="ECO:0000313" key="3">
    <source>
        <dbReference type="Proteomes" id="UP000184327"/>
    </source>
</evidence>
<gene>
    <name evidence="2" type="ORF">SAMN02745117_02597</name>
</gene>
<keyword evidence="1" id="KW-0732">Signal</keyword>
<name>A0A1M5EGY7_9BURK</name>
<dbReference type="OrthoDB" id="6646492at2"/>
<sequence>MTHLQFSTWASCTLMAVGASVVSTATGAQQLSDTALVPTAGVTYTRSDDILWLERTRDFTHDFSYSVAKTVDGWFGNDPFAESGGKVSGHVRLNTLWDQDDGLDGNVRFRLRADLPNLRRQAYAFVGQDNEREEVTDQPENFSRQQLLLRESRRDDQSFFAGLGVDLKKNVDFRVGVRGGLNFYVQARYRDHWLLSDRDRLDFRQTLFWTVDDSIGATTVLDYERAFSPSLALRWSTTGTITRRSHGFEWYSGIGPFKTLNEKQLVALEAIVQGKTGAVDISNYGMRGTFRQTLYKDWLTGTVTVGHFWPKNDDDPLRRKAWAVGVGVEMQF</sequence>
<dbReference type="AlphaFoldDB" id="A0A1M5EGY7"/>
<keyword evidence="3" id="KW-1185">Reference proteome</keyword>
<reference evidence="2 3" key="1">
    <citation type="submission" date="2016-11" db="EMBL/GenBank/DDBJ databases">
        <authorList>
            <person name="Jaros S."/>
            <person name="Januszkiewicz K."/>
            <person name="Wedrychowicz H."/>
        </authorList>
    </citation>
    <scope>NUCLEOTIDE SEQUENCE [LARGE SCALE GENOMIC DNA]</scope>
    <source>
        <strain evidence="2 3">DSM 16112</strain>
    </source>
</reference>
<dbReference type="Proteomes" id="UP000184327">
    <property type="component" value="Unassembled WGS sequence"/>
</dbReference>
<accession>A0A1M5EGY7</accession>
<organism evidence="2 3">
    <name type="scientific">Lampropedia hyalina DSM 16112</name>
    <dbReference type="NCBI Taxonomy" id="1122156"/>
    <lineage>
        <taxon>Bacteria</taxon>
        <taxon>Pseudomonadati</taxon>
        <taxon>Pseudomonadota</taxon>
        <taxon>Betaproteobacteria</taxon>
        <taxon>Burkholderiales</taxon>
        <taxon>Comamonadaceae</taxon>
        <taxon>Lampropedia</taxon>
    </lineage>
</organism>
<dbReference type="RefSeq" id="WP_143164535.1">
    <property type="nucleotide sequence ID" value="NZ_FQUZ01000041.1"/>
</dbReference>
<protein>
    <submittedName>
        <fullName evidence="2">Uncharacterized protein</fullName>
    </submittedName>
</protein>
<feature type="signal peptide" evidence="1">
    <location>
        <begin position="1"/>
        <end position="25"/>
    </location>
</feature>
<proteinExistence type="predicted"/>
<feature type="chain" id="PRO_5012974174" evidence="1">
    <location>
        <begin position="26"/>
        <end position="332"/>
    </location>
</feature>
<evidence type="ECO:0000313" key="2">
    <source>
        <dbReference type="EMBL" id="SHF78508.1"/>
    </source>
</evidence>